<sequence>MFTIRLVESLNVLAISVLVLSKPELPQSRIVQVPMVEGEYNPADYNIDVKTATQSGVMLGEESFSTIATDQNCDECSKFESTQASDGITSAETNLLEGEPIGVAEERRAPTRKHRDPPNPHIVFILADDLGWNDVGFHGSNQIPTPNIDALAYSGVILQNYYVQPVCTPSRSALMTGKYPMRIGMQHSVLFGAEPRGLPLSEKLLPEYLRDMGYTTRMAGKWHLGSWKKEYLPTNRGFESHIGSWTGHQDHNDHTAMETGMWGLDMRIGMDVAYGLHGQSTTDVVTAEAVRVIKSHPQDVPLFLYVAHSAVHSGNPYNPLCTKDADAEKFTNITDYNRRRFAGLLHRLDWSVGEVVAALEKRGMLENSIIVFSTDNGGPAEGFNLNAASNWPLRGVKNTPWEGGVRGAAFIWSHSIRNKSRTHHDLFHIVDWLPTLLKAANTSNELIEGIDGLDMWNSLTEGAPGERDEILLNIDDRSNVSSLRVAQYKLIKGTTYKGQWDDWYGPSGRNGQDYDVKAVLSSKVSHALAAIGQELSPETVVNLRIEAEVKCQVPQNATECHPLSDSCLFDIEADPCEYNNLAQQHPQVLKRMEKRLNDYKKAAMPAGNLPVDPRGDPKHWGYIWTNWGDYVKDS</sequence>
<dbReference type="EMBL" id="AP028913">
    <property type="protein sequence ID" value="BES94699.1"/>
    <property type="molecule type" value="Genomic_DNA"/>
</dbReference>
<organism evidence="9 10">
    <name type="scientific">Nesidiocoris tenuis</name>
    <dbReference type="NCBI Taxonomy" id="355587"/>
    <lineage>
        <taxon>Eukaryota</taxon>
        <taxon>Metazoa</taxon>
        <taxon>Ecdysozoa</taxon>
        <taxon>Arthropoda</taxon>
        <taxon>Hexapoda</taxon>
        <taxon>Insecta</taxon>
        <taxon>Pterygota</taxon>
        <taxon>Neoptera</taxon>
        <taxon>Paraneoptera</taxon>
        <taxon>Hemiptera</taxon>
        <taxon>Heteroptera</taxon>
        <taxon>Panheteroptera</taxon>
        <taxon>Cimicomorpha</taxon>
        <taxon>Miridae</taxon>
        <taxon>Dicyphina</taxon>
        <taxon>Nesidiocoris</taxon>
    </lineage>
</organism>
<evidence type="ECO:0000256" key="7">
    <source>
        <dbReference type="SAM" id="SignalP"/>
    </source>
</evidence>
<feature type="signal peptide" evidence="7">
    <location>
        <begin position="1"/>
        <end position="21"/>
    </location>
</feature>
<evidence type="ECO:0000256" key="2">
    <source>
        <dbReference type="ARBA" id="ARBA00008779"/>
    </source>
</evidence>
<proteinExistence type="inferred from homology"/>
<feature type="domain" description="Sulfatase N-terminal" evidence="8">
    <location>
        <begin position="120"/>
        <end position="441"/>
    </location>
</feature>
<evidence type="ECO:0000259" key="8">
    <source>
        <dbReference type="Pfam" id="PF00884"/>
    </source>
</evidence>
<comment type="cofactor">
    <cofactor evidence="1">
        <name>Ca(2+)</name>
        <dbReference type="ChEBI" id="CHEBI:29108"/>
    </cofactor>
</comment>
<evidence type="ECO:0000256" key="1">
    <source>
        <dbReference type="ARBA" id="ARBA00001913"/>
    </source>
</evidence>
<feature type="chain" id="PRO_5047002915" evidence="7">
    <location>
        <begin position="22"/>
        <end position="634"/>
    </location>
</feature>
<evidence type="ECO:0000256" key="4">
    <source>
        <dbReference type="ARBA" id="ARBA00022801"/>
    </source>
</evidence>
<evidence type="ECO:0000313" key="10">
    <source>
        <dbReference type="Proteomes" id="UP001307889"/>
    </source>
</evidence>
<name>A0ABN7AT98_9HEMI</name>
<keyword evidence="3" id="KW-0479">Metal-binding</keyword>
<dbReference type="PROSITE" id="PS00149">
    <property type="entry name" value="SULFATASE_2"/>
    <property type="match status" value="1"/>
</dbReference>
<dbReference type="PROSITE" id="PS00523">
    <property type="entry name" value="SULFATASE_1"/>
    <property type="match status" value="1"/>
</dbReference>
<keyword evidence="6" id="KW-0325">Glycoprotein</keyword>
<dbReference type="PANTHER" id="PTHR10342">
    <property type="entry name" value="ARYLSULFATASE"/>
    <property type="match status" value="1"/>
</dbReference>
<dbReference type="PANTHER" id="PTHR10342:SF273">
    <property type="entry name" value="RE14504P"/>
    <property type="match status" value="1"/>
</dbReference>
<protein>
    <submittedName>
        <fullName evidence="9">Arylsulfatase b</fullName>
    </submittedName>
</protein>
<evidence type="ECO:0000256" key="6">
    <source>
        <dbReference type="ARBA" id="ARBA00023180"/>
    </source>
</evidence>
<dbReference type="Gene3D" id="3.40.720.10">
    <property type="entry name" value="Alkaline Phosphatase, subunit A"/>
    <property type="match status" value="1"/>
</dbReference>
<dbReference type="InterPro" id="IPR017850">
    <property type="entry name" value="Alkaline_phosphatase_core_sf"/>
</dbReference>
<keyword evidence="5" id="KW-0106">Calcium</keyword>
<dbReference type="Gene3D" id="3.30.1120.10">
    <property type="match status" value="1"/>
</dbReference>
<evidence type="ECO:0000256" key="3">
    <source>
        <dbReference type="ARBA" id="ARBA00022723"/>
    </source>
</evidence>
<dbReference type="InterPro" id="IPR047115">
    <property type="entry name" value="ARSB"/>
</dbReference>
<keyword evidence="4" id="KW-0378">Hydrolase</keyword>
<dbReference type="InterPro" id="IPR000917">
    <property type="entry name" value="Sulfatase_N"/>
</dbReference>
<evidence type="ECO:0000256" key="5">
    <source>
        <dbReference type="ARBA" id="ARBA00022837"/>
    </source>
</evidence>
<accession>A0ABN7AT98</accession>
<dbReference type="SUPFAM" id="SSF53649">
    <property type="entry name" value="Alkaline phosphatase-like"/>
    <property type="match status" value="1"/>
</dbReference>
<dbReference type="CDD" id="cd16029">
    <property type="entry name" value="4-S"/>
    <property type="match status" value="1"/>
</dbReference>
<comment type="similarity">
    <text evidence="2">Belongs to the sulfatase family.</text>
</comment>
<dbReference type="InterPro" id="IPR024607">
    <property type="entry name" value="Sulfatase_CS"/>
</dbReference>
<keyword evidence="7" id="KW-0732">Signal</keyword>
<keyword evidence="10" id="KW-1185">Reference proteome</keyword>
<dbReference type="Proteomes" id="UP001307889">
    <property type="component" value="Chromosome 5"/>
</dbReference>
<reference evidence="9 10" key="1">
    <citation type="submission" date="2023-09" db="EMBL/GenBank/DDBJ databases">
        <title>Nesidiocoris tenuis whole genome shotgun sequence.</title>
        <authorList>
            <person name="Shibata T."/>
            <person name="Shimoda M."/>
            <person name="Kobayashi T."/>
            <person name="Uehara T."/>
        </authorList>
    </citation>
    <scope>NUCLEOTIDE SEQUENCE [LARGE SCALE GENOMIC DNA]</scope>
    <source>
        <strain evidence="9 10">Japan</strain>
    </source>
</reference>
<evidence type="ECO:0000313" key="9">
    <source>
        <dbReference type="EMBL" id="BES94699.1"/>
    </source>
</evidence>
<gene>
    <name evidence="9" type="ORF">NTJ_07508</name>
</gene>
<dbReference type="Pfam" id="PF00884">
    <property type="entry name" value="Sulfatase"/>
    <property type="match status" value="1"/>
</dbReference>